<proteinExistence type="predicted"/>
<reference evidence="1 2" key="1">
    <citation type="submission" date="2018-01" db="EMBL/GenBank/DDBJ databases">
        <title>Complete and assembled Genome of Pantoea calida DSM22759T.</title>
        <authorList>
            <person name="Stevens M.J.A."/>
            <person name="Zurfluh K."/>
            <person name="Stephan R."/>
        </authorList>
    </citation>
    <scope>NUCLEOTIDE SEQUENCE [LARGE SCALE GENOMIC DNA]</scope>
    <source>
        <strain evidence="1 2">DSM 22759</strain>
    </source>
</reference>
<evidence type="ECO:0000313" key="1">
    <source>
        <dbReference type="EMBL" id="AUY25972.1"/>
    </source>
</evidence>
<dbReference type="InterPro" id="IPR010862">
    <property type="entry name" value="DUF1493"/>
</dbReference>
<evidence type="ECO:0000313" key="2">
    <source>
        <dbReference type="Proteomes" id="UP000237673"/>
    </source>
</evidence>
<dbReference type="Proteomes" id="UP000237673">
    <property type="component" value="Chromosome"/>
</dbReference>
<accession>A0ABN5HG41</accession>
<protein>
    <submittedName>
        <fullName evidence="1">DUF1493 domain-containing protein</fullName>
    </submittedName>
</protein>
<organism evidence="1 2">
    <name type="scientific">Mixta calida</name>
    <dbReference type="NCBI Taxonomy" id="665913"/>
    <lineage>
        <taxon>Bacteria</taxon>
        <taxon>Pseudomonadati</taxon>
        <taxon>Pseudomonadota</taxon>
        <taxon>Gammaproteobacteria</taxon>
        <taxon>Enterobacterales</taxon>
        <taxon>Erwiniaceae</taxon>
        <taxon>Mixta</taxon>
    </lineage>
</organism>
<sequence>MVTEKDKDVLEFFQRNLPAVGTWTFRSVPPGFDDILQEITEPDDLIIAIDKFEDFFNVDVSNLEINNYYPWKRPYFFRKWFTKNPVRQTKKPLTIKMFAESAKAGRWLYD</sequence>
<dbReference type="GeneID" id="84634247"/>
<keyword evidence="2" id="KW-1185">Reference proteome</keyword>
<gene>
    <name evidence="1" type="ORF">C2E16_14345</name>
</gene>
<dbReference type="Pfam" id="PF07377">
    <property type="entry name" value="DUF1493"/>
    <property type="match status" value="1"/>
</dbReference>
<dbReference type="RefSeq" id="WP_084971660.1">
    <property type="nucleotide sequence ID" value="NZ_CAXOMJ010000007.1"/>
</dbReference>
<dbReference type="EMBL" id="CP026378">
    <property type="protein sequence ID" value="AUY25972.1"/>
    <property type="molecule type" value="Genomic_DNA"/>
</dbReference>
<name>A0ABN5HG41_9GAMM</name>